<organism evidence="3 4">
    <name type="scientific">Mobiluncus porci</name>
    <dbReference type="NCBI Taxonomy" id="2652278"/>
    <lineage>
        <taxon>Bacteria</taxon>
        <taxon>Bacillati</taxon>
        <taxon>Actinomycetota</taxon>
        <taxon>Actinomycetes</taxon>
        <taxon>Actinomycetales</taxon>
        <taxon>Actinomycetaceae</taxon>
        <taxon>Mobiluncus</taxon>
    </lineage>
</organism>
<feature type="transmembrane region" description="Helical" evidence="2">
    <location>
        <begin position="133"/>
        <end position="150"/>
    </location>
</feature>
<gene>
    <name evidence="3" type="ORF">FYJ63_10630</name>
</gene>
<name>A0A7K0K5B3_9ACTO</name>
<feature type="compositionally biased region" description="Basic and acidic residues" evidence="1">
    <location>
        <begin position="403"/>
        <end position="413"/>
    </location>
</feature>
<evidence type="ECO:0000313" key="4">
    <source>
        <dbReference type="Proteomes" id="UP000442535"/>
    </source>
</evidence>
<keyword evidence="4" id="KW-1185">Reference proteome</keyword>
<feature type="transmembrane region" description="Helical" evidence="2">
    <location>
        <begin position="312"/>
        <end position="335"/>
    </location>
</feature>
<feature type="transmembrane region" description="Helical" evidence="2">
    <location>
        <begin position="183"/>
        <end position="204"/>
    </location>
</feature>
<keyword evidence="2" id="KW-0812">Transmembrane</keyword>
<dbReference type="InterPro" id="IPR012507">
    <property type="entry name" value="YibE_F"/>
</dbReference>
<dbReference type="EMBL" id="VUMY01000028">
    <property type="protein sequence ID" value="MST50667.1"/>
    <property type="molecule type" value="Genomic_DNA"/>
</dbReference>
<keyword evidence="2" id="KW-0472">Membrane</keyword>
<comment type="caution">
    <text evidence="3">The sequence shown here is derived from an EMBL/GenBank/DDBJ whole genome shotgun (WGS) entry which is preliminary data.</text>
</comment>
<evidence type="ECO:0000256" key="2">
    <source>
        <dbReference type="SAM" id="Phobius"/>
    </source>
</evidence>
<feature type="region of interest" description="Disordered" evidence="1">
    <location>
        <begin position="387"/>
        <end position="413"/>
    </location>
</feature>
<proteinExistence type="predicted"/>
<feature type="transmembrane region" description="Helical" evidence="2">
    <location>
        <begin position="211"/>
        <end position="230"/>
    </location>
</feature>
<reference evidence="3 4" key="1">
    <citation type="submission" date="2019-08" db="EMBL/GenBank/DDBJ databases">
        <title>In-depth cultivation of the pig gut microbiome towards novel bacterial diversity and tailored functional studies.</title>
        <authorList>
            <person name="Wylensek D."/>
            <person name="Hitch T.C.A."/>
            <person name="Clavel T."/>
        </authorList>
    </citation>
    <scope>NUCLEOTIDE SEQUENCE [LARGE SCALE GENOMIC DNA]</scope>
    <source>
        <strain evidence="3 4">RF-GAM-744-WT-7</strain>
    </source>
</reference>
<feature type="transmembrane region" description="Helical" evidence="2">
    <location>
        <begin position="155"/>
        <end position="177"/>
    </location>
</feature>
<accession>A0A7K0K5B3</accession>
<protein>
    <submittedName>
        <fullName evidence="3">YibE/F family protein</fullName>
    </submittedName>
</protein>
<evidence type="ECO:0000256" key="1">
    <source>
        <dbReference type="SAM" id="MobiDB-lite"/>
    </source>
</evidence>
<feature type="transmembrane region" description="Helical" evidence="2">
    <location>
        <begin position="355"/>
        <end position="377"/>
    </location>
</feature>
<feature type="transmembrane region" description="Helical" evidence="2">
    <location>
        <begin position="258"/>
        <end position="276"/>
    </location>
</feature>
<dbReference type="AlphaFoldDB" id="A0A7K0K5B3"/>
<dbReference type="Proteomes" id="UP000442535">
    <property type="component" value="Unassembled WGS sequence"/>
</dbReference>
<dbReference type="PANTHER" id="PTHR41771:SF1">
    <property type="entry name" value="MEMBRANE PROTEIN"/>
    <property type="match status" value="1"/>
</dbReference>
<dbReference type="Pfam" id="PF07907">
    <property type="entry name" value="YibE_F"/>
    <property type="match status" value="1"/>
</dbReference>
<dbReference type="PANTHER" id="PTHR41771">
    <property type="entry name" value="MEMBRANE PROTEIN-RELATED"/>
    <property type="match status" value="1"/>
</dbReference>
<sequence length="413" mass="44212">MVASLLGIILLSTVGGLFVLWPDSAKIAQLQQSSTLYSFAPGVSVENARITKISTPCQPLIADEPRSEQSPKCVQLHVTLLTGADRGSQEVVEAHGPGANSNLRRGDVIQVMYLPDADIETGQYSFYGIPRGFPLWIFAAIFVLTVLVVARWKGLLSLLGLGFSVLIVLGFVLPALASGQPGIWVGLVGSTLILFVVVHLAHGFSMRTEAAMLGTIIGLILSTLFGIAAVEFGKLSGYIDETAFDLSAYISTLDLRQLWIAATILAGIGVLNDVTITQTSTVWELRIAAPDYSSKDIYLSAMRVGRDHIASTIYTIVFAYTGAALTSFVMIAMFFNEKMADITSSESISAEVLRILASGTTLILSIPLTTAIAVALVKKTPRIAQGAQGTQRALSENPVETPWKPRERPVITG</sequence>
<evidence type="ECO:0000313" key="3">
    <source>
        <dbReference type="EMBL" id="MST50667.1"/>
    </source>
</evidence>
<keyword evidence="2" id="KW-1133">Transmembrane helix</keyword>